<name>I7MDZ0_TETTS</name>
<dbReference type="Proteomes" id="UP000009168">
    <property type="component" value="Unassembled WGS sequence"/>
</dbReference>
<proteinExistence type="predicted"/>
<organism evidence="1 2">
    <name type="scientific">Tetrahymena thermophila (strain SB210)</name>
    <dbReference type="NCBI Taxonomy" id="312017"/>
    <lineage>
        <taxon>Eukaryota</taxon>
        <taxon>Sar</taxon>
        <taxon>Alveolata</taxon>
        <taxon>Ciliophora</taxon>
        <taxon>Intramacronucleata</taxon>
        <taxon>Oligohymenophorea</taxon>
        <taxon>Hymenostomatida</taxon>
        <taxon>Tetrahymenina</taxon>
        <taxon>Tetrahymenidae</taxon>
        <taxon>Tetrahymena</taxon>
    </lineage>
</organism>
<accession>I7MDZ0</accession>
<dbReference type="InParanoid" id="I7MDZ0"/>
<dbReference type="AlphaFoldDB" id="I7MDZ0"/>
<dbReference type="RefSeq" id="XP_001013225.2">
    <property type="nucleotide sequence ID" value="XM_001013225.2"/>
</dbReference>
<dbReference type="GeneID" id="7834542"/>
<evidence type="ECO:0000313" key="1">
    <source>
        <dbReference type="EMBL" id="EAR92980.2"/>
    </source>
</evidence>
<gene>
    <name evidence="1" type="ORF">TTHERM_00295930</name>
</gene>
<sequence length="622" mass="73096">MDRLLEYYLFNPSEQLRLELNKAEGKIEKQSSFSNQQNIDARQLTNNNSQKKLYSTDYETNQLIKINDKLKRISKQHDNQFTQEQLSYQQKKQLDAHDNRNIQITTDYKSGYPKSQSLSYSQTLRNYKWLTTLPSNSKTPSNLNIDQVTPSHQGQFNYNTPINSKKESISNAAKLSNSAIFSQQNIPITPHQRVMRIKNRQINMLVQKQYNNLLQDSQNNFFDMNLEEYYRQMKNNQAQNDNVTEKEENNLEQNTTTKMMYADQKNRVEQNDHINIYLNQKTPESIQTYVQTPIDDLMTDSPKMRDNEKQNINPDIKYNSNINQNINFTESDANLNTENTQTQNRLNPIQSNSQVIKYKQFQRNSIKSSGIQNNISIRHSKRSSCTHGRVVSPILYNTDNIEKSPIQSSGWGKTFQKHNSFLHKQVKHNLKKEKYQNDFEQQLRKELSQIPNLEKLDLANFNHDNLQIITKDDFNISTTPQSLTYSVHKQKENYKPLQISKAFREQYKNIQQLLSFEQEQIQTPQTSYIPQRNKSQMSQKSMGDNINSALSNKSSNKLIQKKQIQMAQTFYSKSSSQDVNSDIKQQTFYSNFPIQKQNNEFRFSKQNIKRKNPSPKKNIFKI</sequence>
<protein>
    <submittedName>
        <fullName evidence="1">Uncharacterized protein</fullName>
    </submittedName>
</protein>
<reference evidence="2" key="1">
    <citation type="journal article" date="2006" name="PLoS Biol.">
        <title>Macronuclear genome sequence of the ciliate Tetrahymena thermophila, a model eukaryote.</title>
        <authorList>
            <person name="Eisen J.A."/>
            <person name="Coyne R.S."/>
            <person name="Wu M."/>
            <person name="Wu D."/>
            <person name="Thiagarajan M."/>
            <person name="Wortman J.R."/>
            <person name="Badger J.H."/>
            <person name="Ren Q."/>
            <person name="Amedeo P."/>
            <person name="Jones K.M."/>
            <person name="Tallon L.J."/>
            <person name="Delcher A.L."/>
            <person name="Salzberg S.L."/>
            <person name="Silva J.C."/>
            <person name="Haas B.J."/>
            <person name="Majoros W.H."/>
            <person name="Farzad M."/>
            <person name="Carlton J.M."/>
            <person name="Smith R.K. Jr."/>
            <person name="Garg J."/>
            <person name="Pearlman R.E."/>
            <person name="Karrer K.M."/>
            <person name="Sun L."/>
            <person name="Manning G."/>
            <person name="Elde N.C."/>
            <person name="Turkewitz A.P."/>
            <person name="Asai D.J."/>
            <person name="Wilkes D.E."/>
            <person name="Wang Y."/>
            <person name="Cai H."/>
            <person name="Collins K."/>
            <person name="Stewart B.A."/>
            <person name="Lee S.R."/>
            <person name="Wilamowska K."/>
            <person name="Weinberg Z."/>
            <person name="Ruzzo W.L."/>
            <person name="Wloga D."/>
            <person name="Gaertig J."/>
            <person name="Frankel J."/>
            <person name="Tsao C.-C."/>
            <person name="Gorovsky M.A."/>
            <person name="Keeling P.J."/>
            <person name="Waller R.F."/>
            <person name="Patron N.J."/>
            <person name="Cherry J.M."/>
            <person name="Stover N.A."/>
            <person name="Krieger C.J."/>
            <person name="del Toro C."/>
            <person name="Ryder H.F."/>
            <person name="Williamson S.C."/>
            <person name="Barbeau R.A."/>
            <person name="Hamilton E.P."/>
            <person name="Orias E."/>
        </authorList>
    </citation>
    <scope>NUCLEOTIDE SEQUENCE [LARGE SCALE GENOMIC DNA]</scope>
    <source>
        <strain evidence="2">SB210</strain>
    </source>
</reference>
<dbReference type="EMBL" id="GG662740">
    <property type="protein sequence ID" value="EAR92980.2"/>
    <property type="molecule type" value="Genomic_DNA"/>
</dbReference>
<evidence type="ECO:0000313" key="2">
    <source>
        <dbReference type="Proteomes" id="UP000009168"/>
    </source>
</evidence>
<dbReference type="KEGG" id="tet:TTHERM_00295930"/>
<keyword evidence="2" id="KW-1185">Reference proteome</keyword>